<dbReference type="Proteomes" id="UP000285883">
    <property type="component" value="Unassembled WGS sequence"/>
</dbReference>
<dbReference type="EMBL" id="JPWU03000005">
    <property type="protein sequence ID" value="KAG2533170.1"/>
    <property type="molecule type" value="Genomic_DNA"/>
</dbReference>
<reference evidence="2" key="1">
    <citation type="journal article" date="2015" name="Genom Data">
        <title>Genome sequences of six Phytophthora species associated with forests in New Zealand.</title>
        <authorList>
            <person name="Studholme D.J."/>
            <person name="McDougal R.L."/>
            <person name="Sambles C."/>
            <person name="Hansen E."/>
            <person name="Hardy G."/>
            <person name="Grant M."/>
            <person name="Ganley R.J."/>
            <person name="Williams N.M."/>
        </authorList>
    </citation>
    <scope>NUCLEOTIDE SEQUENCE</scope>
    <source>
        <strain evidence="2">NZFS 2646</strain>
        <strain evidence="3">NZFS 3630</strain>
    </source>
</reference>
<comment type="caution">
    <text evidence="4">The sequence shown here is derived from an EMBL/GenBank/DDBJ whole genome shotgun (WGS) entry which is preliminary data.</text>
</comment>
<accession>A0A3R7GP52</accession>
<reference evidence="6 7" key="2">
    <citation type="submission" date="2018-07" db="EMBL/GenBank/DDBJ databases">
        <title>Genome sequencing of oomycete isolates from Chile give support for New Zealand origin for Phytophthora kernoviae and make available the first Nothophytophthora sp. genome.</title>
        <authorList>
            <person name="Studholme D.J."/>
            <person name="Sanfuentes E."/>
            <person name="Panda P."/>
            <person name="Hill R."/>
            <person name="Sambles C."/>
            <person name="Grant M."/>
            <person name="Williams N.M."/>
            <person name="Mcdougal R.L."/>
        </authorList>
    </citation>
    <scope>NUCLEOTIDE SEQUENCE [LARGE SCALE GENOMIC DNA]</scope>
    <source>
        <strain evidence="4">Chile2</strain>
        <strain evidence="5">Chile4</strain>
    </source>
</reference>
<dbReference type="AlphaFoldDB" id="A0A3R7GP52"/>
<dbReference type="Proteomes" id="UP000785171">
    <property type="component" value="Unassembled WGS sequence"/>
</dbReference>
<dbReference type="EMBL" id="MBDN02000008">
    <property type="protein sequence ID" value="RLN85429.1"/>
    <property type="molecule type" value="Genomic_DNA"/>
</dbReference>
<evidence type="ECO:0000313" key="7">
    <source>
        <dbReference type="Proteomes" id="UP000285883"/>
    </source>
</evidence>
<organism evidence="4 7">
    <name type="scientific">Phytophthora kernoviae</name>
    <dbReference type="NCBI Taxonomy" id="325452"/>
    <lineage>
        <taxon>Eukaryota</taxon>
        <taxon>Sar</taxon>
        <taxon>Stramenopiles</taxon>
        <taxon>Oomycota</taxon>
        <taxon>Peronosporomycetes</taxon>
        <taxon>Peronosporales</taxon>
        <taxon>Peronosporaceae</taxon>
        <taxon>Phytophthora</taxon>
    </lineage>
</organism>
<dbReference type="Proteomes" id="UP000792063">
    <property type="component" value="Unassembled WGS sequence"/>
</dbReference>
<dbReference type="EMBL" id="JPWV03000006">
    <property type="protein sequence ID" value="KAG2532142.1"/>
    <property type="molecule type" value="Genomic_DNA"/>
</dbReference>
<dbReference type="Proteomes" id="UP000285624">
    <property type="component" value="Unassembled WGS sequence"/>
</dbReference>
<feature type="region of interest" description="Disordered" evidence="1">
    <location>
        <begin position="340"/>
        <end position="366"/>
    </location>
</feature>
<evidence type="ECO:0000313" key="3">
    <source>
        <dbReference type="EMBL" id="KAG2533170.1"/>
    </source>
</evidence>
<proteinExistence type="predicted"/>
<keyword evidence="6" id="KW-1185">Reference proteome</keyword>
<name>A0A3R7GP52_9STRA</name>
<evidence type="ECO:0000256" key="1">
    <source>
        <dbReference type="SAM" id="MobiDB-lite"/>
    </source>
</evidence>
<evidence type="ECO:0000313" key="2">
    <source>
        <dbReference type="EMBL" id="KAG2532142.1"/>
    </source>
</evidence>
<protein>
    <submittedName>
        <fullName evidence="4">Uncharacterized protein</fullName>
    </submittedName>
</protein>
<dbReference type="EMBL" id="MAYM02001187">
    <property type="protein sequence ID" value="RLN26103.1"/>
    <property type="molecule type" value="Genomic_DNA"/>
</dbReference>
<gene>
    <name evidence="4" type="ORF">BBI17_000537</name>
    <name evidence="5" type="ORF">BBO99_00000498</name>
    <name evidence="2" type="ORF">JM16_000565</name>
    <name evidence="3" type="ORF">JM18_000646</name>
</gene>
<evidence type="ECO:0000313" key="5">
    <source>
        <dbReference type="EMBL" id="RLN85429.1"/>
    </source>
</evidence>
<evidence type="ECO:0000313" key="4">
    <source>
        <dbReference type="EMBL" id="RLN26103.1"/>
    </source>
</evidence>
<reference evidence="2" key="3">
    <citation type="submission" date="2020-06" db="EMBL/GenBank/DDBJ databases">
        <authorList>
            <person name="Studholme D.J."/>
        </authorList>
    </citation>
    <scope>NUCLEOTIDE SEQUENCE</scope>
    <source>
        <strain evidence="2">NZFS 2646</strain>
        <strain evidence="3">NZFS 3630</strain>
    </source>
</reference>
<evidence type="ECO:0000313" key="6">
    <source>
        <dbReference type="Proteomes" id="UP000285624"/>
    </source>
</evidence>
<sequence>MSVASWYYSNLIDDELSEDPVAFGVQPLQNAITPRAPVVNGKVALEQVPLDAEDSDELAVAKVFYVISSGTDNIKASPVESAVTVDTSSKEAVKLTEEIAALEVNEVPTVKAVTKQVAAEPVEVAAVEEEIASTPDESVALVETEVVTVNVAAEEVEEIKEEVAAEPEKSFTEDVVVDNVAKASEVEAAIEEVTSETAVVEETSKSVNEPPTSEVLIEEPVAEVVNDTIAAEISAVSTVADNVEDKLGDVTTDAAGEITKRIERMSSIPEDDTPVEENAAAVEEKAAAVVEKTEEIATPVPDENVVSKAHEKTAEAEEAEPTNAVKEVVVTVVADESECETQSEISEAPAIDAAEPATSTKIDDEPESEIGEYMVIDAEAAAKNAAVVEAAVSKATQEEAE</sequence>